<name>A0ABV2WDD6_9ACTN</name>
<dbReference type="RefSeq" id="WP_359659623.1">
    <property type="nucleotide sequence ID" value="NZ_JBEXZP010000655.1"/>
</dbReference>
<gene>
    <name evidence="4" type="ORF">ABZ508_28780</name>
</gene>
<evidence type="ECO:0000259" key="2">
    <source>
        <dbReference type="Pfam" id="PF13581"/>
    </source>
</evidence>
<keyword evidence="1" id="KW-0723">Serine/threonine-protein kinase</keyword>
<feature type="domain" description="MEDS" evidence="3">
    <location>
        <begin position="16"/>
        <end position="162"/>
    </location>
</feature>
<organism evidence="4 5">
    <name type="scientific">Streptomyces lavendulocolor</name>
    <dbReference type="NCBI Taxonomy" id="67316"/>
    <lineage>
        <taxon>Bacteria</taxon>
        <taxon>Bacillati</taxon>
        <taxon>Actinomycetota</taxon>
        <taxon>Actinomycetes</taxon>
        <taxon>Kitasatosporales</taxon>
        <taxon>Streptomycetaceae</taxon>
        <taxon>Streptomyces</taxon>
    </lineage>
</organism>
<protein>
    <submittedName>
        <fullName evidence="4">Anti-sigma factor RsbA family regulatory protein</fullName>
    </submittedName>
</protein>
<keyword evidence="1" id="KW-0418">Kinase</keyword>
<sequence length="318" mass="35616">MMSTETRLDARGNGFRHELYPYAGEDAFLGGTLGFIHEALESDEAVVVAVPRSKESLLRAELSDAGPVKFVDAAEPGRNPGRLIAAWQKWVTDRAAEGRPVRGIGETAWDQARTAADVAELRYHEWLLNQAFARSPSWWLMCPYDVSAAEPAAVQALSRCHPYIRRDGALSRSEDFKAHEPYPFEELSAPCSPYEELVFTHGELSAVRDKVSRCATEHRLERNRVRELMVVVTELATNSIRHADGRGRLRTWAQDATLVCEFRDNGYIADPLAGRVRPTHDQPGGRGLWLVHQLCDLVEMRSARDTGTVVRVHMDLPC</sequence>
<reference evidence="4 5" key="1">
    <citation type="submission" date="2024-06" db="EMBL/GenBank/DDBJ databases">
        <title>The Natural Products Discovery Center: Release of the First 8490 Sequenced Strains for Exploring Actinobacteria Biosynthetic Diversity.</title>
        <authorList>
            <person name="Kalkreuter E."/>
            <person name="Kautsar S.A."/>
            <person name="Yang D."/>
            <person name="Bader C.D."/>
            <person name="Teijaro C.N."/>
            <person name="Fluegel L."/>
            <person name="Davis C.M."/>
            <person name="Simpson J.R."/>
            <person name="Lauterbach L."/>
            <person name="Steele A.D."/>
            <person name="Gui C."/>
            <person name="Meng S."/>
            <person name="Li G."/>
            <person name="Viehrig K."/>
            <person name="Ye F."/>
            <person name="Su P."/>
            <person name="Kiefer A.F."/>
            <person name="Nichols A."/>
            <person name="Cepeda A.J."/>
            <person name="Yan W."/>
            <person name="Fan B."/>
            <person name="Jiang Y."/>
            <person name="Adhikari A."/>
            <person name="Zheng C.-J."/>
            <person name="Schuster L."/>
            <person name="Cowan T.M."/>
            <person name="Smanski M.J."/>
            <person name="Chevrette M.G."/>
            <person name="De Carvalho L.P.S."/>
            <person name="Shen B."/>
        </authorList>
    </citation>
    <scope>NUCLEOTIDE SEQUENCE [LARGE SCALE GENOMIC DNA]</scope>
    <source>
        <strain evidence="4 5">NPDC006337</strain>
    </source>
</reference>
<evidence type="ECO:0000313" key="5">
    <source>
        <dbReference type="Proteomes" id="UP001550378"/>
    </source>
</evidence>
<dbReference type="NCBIfam" id="NF041045">
    <property type="entry name" value="RsbA_anti_sig"/>
    <property type="match status" value="1"/>
</dbReference>
<dbReference type="SUPFAM" id="SSF55874">
    <property type="entry name" value="ATPase domain of HSP90 chaperone/DNA topoisomerase II/histidine kinase"/>
    <property type="match status" value="1"/>
</dbReference>
<evidence type="ECO:0000259" key="3">
    <source>
        <dbReference type="Pfam" id="PF14417"/>
    </source>
</evidence>
<proteinExistence type="predicted"/>
<dbReference type="PANTHER" id="PTHR35526">
    <property type="entry name" value="ANTI-SIGMA-F FACTOR RSBW-RELATED"/>
    <property type="match status" value="1"/>
</dbReference>
<comment type="caution">
    <text evidence="4">The sequence shown here is derived from an EMBL/GenBank/DDBJ whole genome shotgun (WGS) entry which is preliminary data.</text>
</comment>
<dbReference type="PANTHER" id="PTHR35526:SF3">
    <property type="entry name" value="ANTI-SIGMA-F FACTOR RSBW"/>
    <property type="match status" value="1"/>
</dbReference>
<accession>A0ABV2WDD6</accession>
<dbReference type="CDD" id="cd16936">
    <property type="entry name" value="HATPase_RsbW-like"/>
    <property type="match status" value="1"/>
</dbReference>
<dbReference type="InterPro" id="IPR047718">
    <property type="entry name" value="RsbA-like_anti_sig"/>
</dbReference>
<dbReference type="InterPro" id="IPR050267">
    <property type="entry name" value="Anti-sigma-factor_SerPK"/>
</dbReference>
<dbReference type="InterPro" id="IPR003594">
    <property type="entry name" value="HATPase_dom"/>
</dbReference>
<dbReference type="EMBL" id="JBEXZR010000034">
    <property type="protein sequence ID" value="MEU0711361.1"/>
    <property type="molecule type" value="Genomic_DNA"/>
</dbReference>
<dbReference type="Gene3D" id="3.30.565.10">
    <property type="entry name" value="Histidine kinase-like ATPase, C-terminal domain"/>
    <property type="match status" value="1"/>
</dbReference>
<dbReference type="Proteomes" id="UP001550378">
    <property type="component" value="Unassembled WGS sequence"/>
</dbReference>
<feature type="domain" description="Histidine kinase/HSP90-like ATPase" evidence="2">
    <location>
        <begin position="203"/>
        <end position="312"/>
    </location>
</feature>
<dbReference type="InterPro" id="IPR025847">
    <property type="entry name" value="MEDS_domain"/>
</dbReference>
<dbReference type="Pfam" id="PF14417">
    <property type="entry name" value="MEDS"/>
    <property type="match status" value="1"/>
</dbReference>
<keyword evidence="1" id="KW-0808">Transferase</keyword>
<dbReference type="InterPro" id="IPR036890">
    <property type="entry name" value="HATPase_C_sf"/>
</dbReference>
<evidence type="ECO:0000256" key="1">
    <source>
        <dbReference type="ARBA" id="ARBA00022527"/>
    </source>
</evidence>
<keyword evidence="5" id="KW-1185">Reference proteome</keyword>
<dbReference type="Pfam" id="PF13581">
    <property type="entry name" value="HATPase_c_2"/>
    <property type="match status" value="1"/>
</dbReference>
<evidence type="ECO:0000313" key="4">
    <source>
        <dbReference type="EMBL" id="MEU0711361.1"/>
    </source>
</evidence>